<evidence type="ECO:0000313" key="3">
    <source>
        <dbReference type="Proteomes" id="UP000660611"/>
    </source>
</evidence>
<evidence type="ECO:0000313" key="2">
    <source>
        <dbReference type="EMBL" id="GIG43974.1"/>
    </source>
</evidence>
<dbReference type="AlphaFoldDB" id="A0A919U623"/>
<protein>
    <submittedName>
        <fullName evidence="2">Uncharacterized protein</fullName>
    </submittedName>
</protein>
<name>A0A919U623_9ACTN</name>
<comment type="caution">
    <text evidence="2">The sequence shown here is derived from an EMBL/GenBank/DDBJ whole genome shotgun (WGS) entry which is preliminary data.</text>
</comment>
<dbReference type="Proteomes" id="UP000660611">
    <property type="component" value="Unassembled WGS sequence"/>
</dbReference>
<evidence type="ECO:0000256" key="1">
    <source>
        <dbReference type="SAM" id="MobiDB-lite"/>
    </source>
</evidence>
<gene>
    <name evidence="2" type="ORF">Dsi01nite_020150</name>
</gene>
<reference evidence="2" key="1">
    <citation type="submission" date="2021-01" db="EMBL/GenBank/DDBJ databases">
        <title>Whole genome shotgun sequence of Dactylosporangium siamense NBRC 106093.</title>
        <authorList>
            <person name="Komaki H."/>
            <person name="Tamura T."/>
        </authorList>
    </citation>
    <scope>NUCLEOTIDE SEQUENCE</scope>
    <source>
        <strain evidence="2">NBRC 106093</strain>
    </source>
</reference>
<accession>A0A919U623</accession>
<dbReference type="RefSeq" id="WP_203845823.1">
    <property type="nucleotide sequence ID" value="NZ_BAAAVW010000006.1"/>
</dbReference>
<keyword evidence="3" id="KW-1185">Reference proteome</keyword>
<sequence length="129" mass="13635">MEVLPADVSAESVLDAVRRWVGLLAADDFDAAVRFLHSGAGSAAELRERLSAYEPSPPLRPGPARVTPAESAGGPFDGLREVFTDGDGVPTSVDFSMPVNGEWSDLTAFFDVVAVPGGRALVLRDMYVS</sequence>
<organism evidence="2 3">
    <name type="scientific">Dactylosporangium siamense</name>
    <dbReference type="NCBI Taxonomy" id="685454"/>
    <lineage>
        <taxon>Bacteria</taxon>
        <taxon>Bacillati</taxon>
        <taxon>Actinomycetota</taxon>
        <taxon>Actinomycetes</taxon>
        <taxon>Micromonosporales</taxon>
        <taxon>Micromonosporaceae</taxon>
        <taxon>Dactylosporangium</taxon>
    </lineage>
</organism>
<feature type="region of interest" description="Disordered" evidence="1">
    <location>
        <begin position="53"/>
        <end position="74"/>
    </location>
</feature>
<proteinExistence type="predicted"/>
<dbReference type="EMBL" id="BONQ01000029">
    <property type="protein sequence ID" value="GIG43974.1"/>
    <property type="molecule type" value="Genomic_DNA"/>
</dbReference>